<keyword evidence="5 6" id="KW-0472">Membrane</keyword>
<keyword evidence="3 6" id="KW-0812">Transmembrane</keyword>
<feature type="domain" description="Membrane transport protein MMPL" evidence="7">
    <location>
        <begin position="35"/>
        <end position="167"/>
    </location>
</feature>
<feature type="transmembrane region" description="Helical" evidence="6">
    <location>
        <begin position="43"/>
        <end position="60"/>
    </location>
</feature>
<evidence type="ECO:0000256" key="4">
    <source>
        <dbReference type="ARBA" id="ARBA00022989"/>
    </source>
</evidence>
<dbReference type="SUPFAM" id="SSF82866">
    <property type="entry name" value="Multidrug efflux transporter AcrB transmembrane domain"/>
    <property type="match status" value="2"/>
</dbReference>
<reference evidence="8 9" key="1">
    <citation type="submission" date="2024-10" db="EMBL/GenBank/DDBJ databases">
        <authorList>
            <person name="Topkara A.R."/>
            <person name="Saygin H."/>
        </authorList>
    </citation>
    <scope>NUCLEOTIDE SEQUENCE [LARGE SCALE GENOMIC DNA]</scope>
    <source>
        <strain evidence="8 9">M3C6</strain>
    </source>
</reference>
<evidence type="ECO:0000256" key="2">
    <source>
        <dbReference type="ARBA" id="ARBA00022475"/>
    </source>
</evidence>
<dbReference type="RefSeq" id="WP_393177257.1">
    <property type="nucleotide sequence ID" value="NZ_JBICRM010000062.1"/>
</dbReference>
<dbReference type="EMBL" id="JBICRM010000062">
    <property type="protein sequence ID" value="MFG1710951.1"/>
    <property type="molecule type" value="Genomic_DNA"/>
</dbReference>
<feature type="transmembrane region" description="Helical" evidence="6">
    <location>
        <begin position="156"/>
        <end position="182"/>
    </location>
</feature>
<feature type="transmembrane region" description="Helical" evidence="6">
    <location>
        <begin position="302"/>
        <end position="320"/>
    </location>
</feature>
<dbReference type="InterPro" id="IPR050545">
    <property type="entry name" value="Mycobact_MmpL"/>
</dbReference>
<name>A0ABW7AX57_9ACTN</name>
<keyword evidence="2" id="KW-1003">Cell membrane</keyword>
<feature type="transmembrane region" description="Helical" evidence="6">
    <location>
        <begin position="217"/>
        <end position="242"/>
    </location>
</feature>
<dbReference type="InterPro" id="IPR004869">
    <property type="entry name" value="MMPL_dom"/>
</dbReference>
<sequence>MSVTLYRIGAYCSRRRGRVAGIWLVVLLVAGVVVARLDLDPQALALPSILALVVAVDYGLRIVSALRRDPSPGRDEAVGRAMGSAGPGVVCAAMAVFPAMLQLVMAGQGGFLVTAGLATFAVVLAAMLAAVTLMPSLLAFAAPRLSRRPAPTESRWGAFVTGHPAPVLVAGLALLAVAALGLRESRFARPETDFLPLYLVLMLMLTYQHLAMAFRSVLLAIISVAGYLLSVAATLGLLAIVVSRGPAGADPHPMLPVLAIIVVFGVAMDHQIFLGAGIRSALADGLAPEAAVRAGFARSRRVMAVSALVLTSVSLILVAGGKPLTGTLGLGLAAGVLLDVFVVRMTLMPAVLAVLGPRVWWLPRPLERTLALDFDLEGGKLRDHPRTYA</sequence>
<evidence type="ECO:0000256" key="3">
    <source>
        <dbReference type="ARBA" id="ARBA00022692"/>
    </source>
</evidence>
<evidence type="ECO:0000313" key="9">
    <source>
        <dbReference type="Proteomes" id="UP001603978"/>
    </source>
</evidence>
<dbReference type="PANTHER" id="PTHR33406:SF13">
    <property type="entry name" value="MEMBRANE PROTEIN YDFJ"/>
    <property type="match status" value="1"/>
</dbReference>
<dbReference type="Pfam" id="PF03176">
    <property type="entry name" value="MMPL"/>
    <property type="match status" value="2"/>
</dbReference>
<gene>
    <name evidence="8" type="ORF">ACFLIM_48105</name>
</gene>
<feature type="transmembrane region" description="Helical" evidence="6">
    <location>
        <begin position="81"/>
        <end position="105"/>
    </location>
</feature>
<comment type="caution">
    <text evidence="8">The sequence shown here is derived from an EMBL/GenBank/DDBJ whole genome shotgun (WGS) entry which is preliminary data.</text>
</comment>
<evidence type="ECO:0000256" key="6">
    <source>
        <dbReference type="SAM" id="Phobius"/>
    </source>
</evidence>
<keyword evidence="9" id="KW-1185">Reference proteome</keyword>
<feature type="transmembrane region" description="Helical" evidence="6">
    <location>
        <begin position="111"/>
        <end position="135"/>
    </location>
</feature>
<comment type="subcellular location">
    <subcellularLocation>
        <location evidence="1">Cell membrane</location>
        <topology evidence="1">Multi-pass membrane protein</topology>
    </subcellularLocation>
</comment>
<protein>
    <submittedName>
        <fullName evidence="8">MMPL family transporter</fullName>
    </submittedName>
</protein>
<accession>A0ABW7AX57</accession>
<feature type="transmembrane region" description="Helical" evidence="6">
    <location>
        <begin position="194"/>
        <end position="210"/>
    </location>
</feature>
<dbReference type="PANTHER" id="PTHR33406">
    <property type="entry name" value="MEMBRANE PROTEIN MJ1562-RELATED"/>
    <property type="match status" value="1"/>
</dbReference>
<feature type="transmembrane region" description="Helical" evidence="6">
    <location>
        <begin position="332"/>
        <end position="355"/>
    </location>
</feature>
<feature type="domain" description="Membrane transport protein MMPL" evidence="7">
    <location>
        <begin position="208"/>
        <end position="363"/>
    </location>
</feature>
<evidence type="ECO:0000256" key="5">
    <source>
        <dbReference type="ARBA" id="ARBA00023136"/>
    </source>
</evidence>
<proteinExistence type="predicted"/>
<dbReference type="Gene3D" id="1.20.1640.10">
    <property type="entry name" value="Multidrug efflux transporter AcrB transmembrane domain"/>
    <property type="match status" value="2"/>
</dbReference>
<evidence type="ECO:0000256" key="1">
    <source>
        <dbReference type="ARBA" id="ARBA00004651"/>
    </source>
</evidence>
<keyword evidence="4 6" id="KW-1133">Transmembrane helix</keyword>
<organism evidence="8 9">
    <name type="scientific">Nonomuraea marmarensis</name>
    <dbReference type="NCBI Taxonomy" id="3351344"/>
    <lineage>
        <taxon>Bacteria</taxon>
        <taxon>Bacillati</taxon>
        <taxon>Actinomycetota</taxon>
        <taxon>Actinomycetes</taxon>
        <taxon>Streptosporangiales</taxon>
        <taxon>Streptosporangiaceae</taxon>
        <taxon>Nonomuraea</taxon>
    </lineage>
</organism>
<feature type="transmembrane region" description="Helical" evidence="6">
    <location>
        <begin position="20"/>
        <end position="37"/>
    </location>
</feature>
<feature type="transmembrane region" description="Helical" evidence="6">
    <location>
        <begin position="254"/>
        <end position="274"/>
    </location>
</feature>
<evidence type="ECO:0000259" key="7">
    <source>
        <dbReference type="Pfam" id="PF03176"/>
    </source>
</evidence>
<dbReference type="Proteomes" id="UP001603978">
    <property type="component" value="Unassembled WGS sequence"/>
</dbReference>
<evidence type="ECO:0000313" key="8">
    <source>
        <dbReference type="EMBL" id="MFG1710951.1"/>
    </source>
</evidence>